<dbReference type="RefSeq" id="WP_020584039.1">
    <property type="nucleotide sequence ID" value="NZ_JOJP01000002.1"/>
</dbReference>
<accession>A0A081K5A3</accession>
<dbReference type="STRING" id="305900.GV64_24595"/>
<dbReference type="Gene3D" id="1.10.260.40">
    <property type="entry name" value="lambda repressor-like DNA-binding domains"/>
    <property type="match status" value="1"/>
</dbReference>
<gene>
    <name evidence="2" type="ORF">GV64_24595</name>
</gene>
<feature type="domain" description="HTH cro/C1-type" evidence="1">
    <location>
        <begin position="15"/>
        <end position="73"/>
    </location>
</feature>
<proteinExistence type="predicted"/>
<evidence type="ECO:0000313" key="3">
    <source>
        <dbReference type="Proteomes" id="UP000027997"/>
    </source>
</evidence>
<dbReference type="Proteomes" id="UP000027997">
    <property type="component" value="Unassembled WGS sequence"/>
</dbReference>
<dbReference type="GO" id="GO:0003677">
    <property type="term" value="F:DNA binding"/>
    <property type="evidence" value="ECO:0007669"/>
    <property type="project" value="InterPro"/>
</dbReference>
<comment type="caution">
    <text evidence="2">The sequence shown here is derived from an EMBL/GenBank/DDBJ whole genome shotgun (WGS) entry which is preliminary data.</text>
</comment>
<protein>
    <submittedName>
        <fullName evidence="2">XRE family transcriptional regulator</fullName>
    </submittedName>
</protein>
<sequence>MIRVLVRKALDDKSFAENRRITLAEVCRDTGISKGTMNRIINEPGCNIGINCINELCRYFNCQPGDILTYVQEQPAKPNDG</sequence>
<organism evidence="2 3">
    <name type="scientific">Endozoicomonas elysicola</name>
    <dbReference type="NCBI Taxonomy" id="305900"/>
    <lineage>
        <taxon>Bacteria</taxon>
        <taxon>Pseudomonadati</taxon>
        <taxon>Pseudomonadota</taxon>
        <taxon>Gammaproteobacteria</taxon>
        <taxon>Oceanospirillales</taxon>
        <taxon>Endozoicomonadaceae</taxon>
        <taxon>Endozoicomonas</taxon>
    </lineage>
</organism>
<dbReference type="SUPFAM" id="SSF47413">
    <property type="entry name" value="lambda repressor-like DNA-binding domains"/>
    <property type="match status" value="1"/>
</dbReference>
<evidence type="ECO:0000313" key="2">
    <source>
        <dbReference type="EMBL" id="KEI69329.1"/>
    </source>
</evidence>
<keyword evidence="3" id="KW-1185">Reference proteome</keyword>
<reference evidence="2 3" key="1">
    <citation type="submission" date="2014-06" db="EMBL/GenBank/DDBJ databases">
        <title>Whole Genome Sequences of Three Symbiotic Endozoicomonas Bacteria.</title>
        <authorList>
            <person name="Neave M.J."/>
            <person name="Apprill A."/>
            <person name="Voolstra C.R."/>
        </authorList>
    </citation>
    <scope>NUCLEOTIDE SEQUENCE [LARGE SCALE GENOMIC DNA]</scope>
    <source>
        <strain evidence="2 3">DSM 22380</strain>
    </source>
</reference>
<dbReference type="EMBL" id="JOJP01000002">
    <property type="protein sequence ID" value="KEI69329.1"/>
    <property type="molecule type" value="Genomic_DNA"/>
</dbReference>
<evidence type="ECO:0000259" key="1">
    <source>
        <dbReference type="Pfam" id="PF13443"/>
    </source>
</evidence>
<name>A0A081K5A3_9GAMM</name>
<dbReference type="AlphaFoldDB" id="A0A081K5A3"/>
<dbReference type="InterPro" id="IPR010982">
    <property type="entry name" value="Lambda_DNA-bd_dom_sf"/>
</dbReference>
<dbReference type="eggNOG" id="COG3655">
    <property type="taxonomic scope" value="Bacteria"/>
</dbReference>
<dbReference type="Pfam" id="PF13443">
    <property type="entry name" value="HTH_26"/>
    <property type="match status" value="1"/>
</dbReference>
<dbReference type="InterPro" id="IPR001387">
    <property type="entry name" value="Cro/C1-type_HTH"/>
</dbReference>